<comment type="caution">
    <text evidence="1">The sequence shown here is derived from an EMBL/GenBank/DDBJ whole genome shotgun (WGS) entry which is preliminary data.</text>
</comment>
<reference evidence="1" key="1">
    <citation type="submission" date="2017-04" db="EMBL/GenBank/DDBJ databases">
        <authorList>
            <person name="Varghese N."/>
            <person name="Submissions S."/>
        </authorList>
    </citation>
    <scope>NUCLEOTIDE SEQUENCE</scope>
    <source>
        <strain evidence="1">WTE2008</strain>
    </source>
</reference>
<protein>
    <submittedName>
        <fullName evidence="1">Uncharacterized protein</fullName>
    </submittedName>
</protein>
<dbReference type="EMBL" id="FWXZ01000006">
    <property type="protein sequence ID" value="SMC80261.1"/>
    <property type="molecule type" value="Genomic_DNA"/>
</dbReference>
<sequence>MRFGRSTYIEPGELAAYCVVGVIVIIFLYIIISGLIRWSRNNNSPILTVDARIVSKRQDVSGSDSSTSTWYYVTFELENRERIEFPVLGKDYGMLTEGDCGSLTYQGTRYKGFIRSI</sequence>
<keyword evidence="2" id="KW-1185">Reference proteome</keyword>
<name>A0AC61PP01_9FIRM</name>
<dbReference type="Proteomes" id="UP000192328">
    <property type="component" value="Unassembled WGS sequence"/>
</dbReference>
<accession>A0AC61PP01</accession>
<evidence type="ECO:0000313" key="2">
    <source>
        <dbReference type="Proteomes" id="UP000192328"/>
    </source>
</evidence>
<gene>
    <name evidence="1" type="ORF">SAMN06297397_2585</name>
</gene>
<proteinExistence type="predicted"/>
<evidence type="ECO:0000313" key="1">
    <source>
        <dbReference type="EMBL" id="SMC80261.1"/>
    </source>
</evidence>
<organism evidence="1 2">
    <name type="scientific">Aristaeella lactis</name>
    <dbReference type="NCBI Taxonomy" id="3046383"/>
    <lineage>
        <taxon>Bacteria</taxon>
        <taxon>Bacillati</taxon>
        <taxon>Bacillota</taxon>
        <taxon>Clostridia</taxon>
        <taxon>Eubacteriales</taxon>
        <taxon>Aristaeellaceae</taxon>
        <taxon>Aristaeella</taxon>
    </lineage>
</organism>